<evidence type="ECO:0000313" key="2">
    <source>
        <dbReference type="Proteomes" id="UP000546464"/>
    </source>
</evidence>
<protein>
    <submittedName>
        <fullName evidence="1">Uncharacterized protein</fullName>
    </submittedName>
</protein>
<reference evidence="1 2" key="1">
    <citation type="submission" date="2020-07" db="EMBL/GenBank/DDBJ databases">
        <authorList>
            <person name="Feng X."/>
        </authorList>
    </citation>
    <scope>NUCLEOTIDE SEQUENCE [LARGE SCALE GENOMIC DNA]</scope>
    <source>
        <strain evidence="1 2">JCM31066</strain>
    </source>
</reference>
<dbReference type="EMBL" id="JACHVB010000034">
    <property type="protein sequence ID" value="MBC2594712.1"/>
    <property type="molecule type" value="Genomic_DNA"/>
</dbReference>
<organism evidence="1 2">
    <name type="scientific">Ruficoccus amylovorans</name>
    <dbReference type="NCBI Taxonomy" id="1804625"/>
    <lineage>
        <taxon>Bacteria</taxon>
        <taxon>Pseudomonadati</taxon>
        <taxon>Verrucomicrobiota</taxon>
        <taxon>Opitutia</taxon>
        <taxon>Puniceicoccales</taxon>
        <taxon>Cerasicoccaceae</taxon>
        <taxon>Ruficoccus</taxon>
    </lineage>
</organism>
<proteinExistence type="predicted"/>
<gene>
    <name evidence="1" type="ORF">H5P28_10610</name>
</gene>
<dbReference type="RefSeq" id="WP_185675682.1">
    <property type="nucleotide sequence ID" value="NZ_JACHVB010000034.1"/>
</dbReference>
<dbReference type="Proteomes" id="UP000546464">
    <property type="component" value="Unassembled WGS sequence"/>
</dbReference>
<name>A0A842HE51_9BACT</name>
<keyword evidence="2" id="KW-1185">Reference proteome</keyword>
<accession>A0A842HE51</accession>
<dbReference type="AlphaFoldDB" id="A0A842HE51"/>
<evidence type="ECO:0000313" key="1">
    <source>
        <dbReference type="EMBL" id="MBC2594712.1"/>
    </source>
</evidence>
<sequence>MGKGSHRRLANKSQEMLDKQSEVVFPPDYDWKFGSVPENELEACLLWEHGRESDILRQYCATNHSDEKSKFPIDVRRRLTAFRYMPEFYKQGLSWQDLDTKAKANFLSYAAPTKGSFTATTPVMVSAIAQSALRMVKEANNPADMMLLLITPEVWESCSDSTLTKEFQALLKAHRPKRYPGKKAHPIPALSGSGISKQKRRAFLVQLGALRLGKKNSTDILVKAYSAGELDELVIEGCGSESYSESSAWSKAKKNVEERISKLFPFTIVDNSLVLSE</sequence>
<comment type="caution">
    <text evidence="1">The sequence shown here is derived from an EMBL/GenBank/DDBJ whole genome shotgun (WGS) entry which is preliminary data.</text>
</comment>